<dbReference type="RefSeq" id="WP_243512092.1">
    <property type="nucleotide sequence ID" value="NZ_CP094534.1"/>
</dbReference>
<name>A0ABY4B209_9BACT</name>
<gene>
    <name evidence="1" type="ORF">MTP16_17070</name>
</gene>
<proteinExistence type="predicted"/>
<organism evidence="1 2">
    <name type="scientific">Hymenobacter monticola</name>
    <dbReference type="NCBI Taxonomy" id="1705399"/>
    <lineage>
        <taxon>Bacteria</taxon>
        <taxon>Pseudomonadati</taxon>
        <taxon>Bacteroidota</taxon>
        <taxon>Cytophagia</taxon>
        <taxon>Cytophagales</taxon>
        <taxon>Hymenobacteraceae</taxon>
        <taxon>Hymenobacter</taxon>
    </lineage>
</organism>
<keyword evidence="2" id="KW-1185">Reference proteome</keyword>
<dbReference type="Proteomes" id="UP000831390">
    <property type="component" value="Chromosome"/>
</dbReference>
<evidence type="ECO:0000313" key="1">
    <source>
        <dbReference type="EMBL" id="UOE32834.1"/>
    </source>
</evidence>
<dbReference type="EMBL" id="CP094534">
    <property type="protein sequence ID" value="UOE32834.1"/>
    <property type="molecule type" value="Genomic_DNA"/>
</dbReference>
<reference evidence="1 2" key="1">
    <citation type="submission" date="2022-03" db="EMBL/GenBank/DDBJ databases">
        <title>Hymenobactersp. isolated from the air.</title>
        <authorList>
            <person name="Won M."/>
            <person name="Kwon S.-W."/>
        </authorList>
    </citation>
    <scope>NUCLEOTIDE SEQUENCE [LARGE SCALE GENOMIC DNA]</scope>
    <source>
        <strain evidence="1 2">KACC 22596</strain>
    </source>
</reference>
<sequence>MANYLITESYFKSRTSVSKQLDPQSIKTVFTTVEEFYIKEMLGIPLYEIYKGNVNGSNTEPLTSFEQELLDKVMYYYALMAEWEVLFNLFDISNKGNTVEQNAASVELVRMKRGEVLSKAEQLKAGILSFLKTNKEEFSNYFPSTQTNQARAEAVFPIVFDHAPKYYYGI</sequence>
<dbReference type="Pfam" id="PF20459">
    <property type="entry name" value="DUF6712"/>
    <property type="match status" value="1"/>
</dbReference>
<accession>A0ABY4B209</accession>
<dbReference type="InterPro" id="IPR046558">
    <property type="entry name" value="DUF6712"/>
</dbReference>
<protein>
    <submittedName>
        <fullName evidence="1">Uncharacterized protein</fullName>
    </submittedName>
</protein>
<evidence type="ECO:0000313" key="2">
    <source>
        <dbReference type="Proteomes" id="UP000831390"/>
    </source>
</evidence>